<keyword evidence="16" id="KW-1185">Reference proteome</keyword>
<evidence type="ECO:0000256" key="7">
    <source>
        <dbReference type="ARBA" id="ARBA00022989"/>
    </source>
</evidence>
<dbReference type="Pfam" id="PF00474">
    <property type="entry name" value="SSF"/>
    <property type="match status" value="1"/>
</dbReference>
<proteinExistence type="inferred from homology"/>
<dbReference type="InterPro" id="IPR001734">
    <property type="entry name" value="Na/solute_symporter"/>
</dbReference>
<evidence type="ECO:0000256" key="3">
    <source>
        <dbReference type="ARBA" id="ARBA00022448"/>
    </source>
</evidence>
<evidence type="ECO:0000256" key="14">
    <source>
        <dbReference type="RuleBase" id="RU366012"/>
    </source>
</evidence>
<dbReference type="PROSITE" id="PS50283">
    <property type="entry name" value="NA_SOLUT_SYMP_3"/>
    <property type="match status" value="1"/>
</dbReference>
<evidence type="ECO:0000256" key="2">
    <source>
        <dbReference type="ARBA" id="ARBA00006434"/>
    </source>
</evidence>
<dbReference type="KEGG" id="mpaf:R5R33_12615"/>
<comment type="function">
    <text evidence="14">Catalyzes the sodium-dependent uptake of extracellular L-proline.</text>
</comment>
<dbReference type="GO" id="GO:0005886">
    <property type="term" value="C:plasma membrane"/>
    <property type="evidence" value="ECO:0007669"/>
    <property type="project" value="UniProtKB-SubCell"/>
</dbReference>
<protein>
    <recommendedName>
        <fullName evidence="14">Sodium/proline symporter</fullName>
    </recommendedName>
    <alternativeName>
        <fullName evidence="14">Proline permease</fullName>
    </alternativeName>
</protein>
<gene>
    <name evidence="15" type="ORF">R5R33_12615</name>
</gene>
<dbReference type="InterPro" id="IPR011851">
    <property type="entry name" value="Na/Pro_symporter"/>
</dbReference>
<dbReference type="CDD" id="cd11475">
    <property type="entry name" value="SLC5sbd_PutP"/>
    <property type="match status" value="1"/>
</dbReference>
<keyword evidence="3 14" id="KW-0813">Transport</keyword>
<evidence type="ECO:0000256" key="12">
    <source>
        <dbReference type="ARBA" id="ARBA00033708"/>
    </source>
</evidence>
<comment type="caution">
    <text evidence="14">Lacks conserved residue(s) required for the propagation of feature annotation.</text>
</comment>
<feature type="transmembrane region" description="Helical" evidence="14">
    <location>
        <begin position="316"/>
        <end position="341"/>
    </location>
</feature>
<feature type="transmembrane region" description="Helical" evidence="14">
    <location>
        <begin position="386"/>
        <end position="410"/>
    </location>
</feature>
<feature type="transmembrane region" description="Helical" evidence="14">
    <location>
        <begin position="362"/>
        <end position="380"/>
    </location>
</feature>
<evidence type="ECO:0000256" key="8">
    <source>
        <dbReference type="ARBA" id="ARBA00023053"/>
    </source>
</evidence>
<dbReference type="PANTHER" id="PTHR48086:SF3">
    <property type="entry name" value="SODIUM_PROLINE SYMPORTER"/>
    <property type="match status" value="1"/>
</dbReference>
<dbReference type="RefSeq" id="WP_318953057.1">
    <property type="nucleotide sequence ID" value="NZ_CP137555.1"/>
</dbReference>
<feature type="transmembrane region" description="Helical" evidence="14">
    <location>
        <begin position="186"/>
        <end position="207"/>
    </location>
</feature>
<evidence type="ECO:0000256" key="6">
    <source>
        <dbReference type="ARBA" id="ARBA00022847"/>
    </source>
</evidence>
<dbReference type="PANTHER" id="PTHR48086">
    <property type="entry name" value="SODIUM/PROLINE SYMPORTER-RELATED"/>
    <property type="match status" value="1"/>
</dbReference>
<evidence type="ECO:0000256" key="9">
    <source>
        <dbReference type="ARBA" id="ARBA00023065"/>
    </source>
</evidence>
<evidence type="ECO:0000256" key="4">
    <source>
        <dbReference type="ARBA" id="ARBA00022475"/>
    </source>
</evidence>
<keyword evidence="10 14" id="KW-0472">Membrane</keyword>
<evidence type="ECO:0000256" key="1">
    <source>
        <dbReference type="ARBA" id="ARBA00004651"/>
    </source>
</evidence>
<keyword evidence="14" id="KW-0997">Cell inner membrane</keyword>
<evidence type="ECO:0000313" key="16">
    <source>
        <dbReference type="Proteomes" id="UP001302477"/>
    </source>
</evidence>
<feature type="transmembrane region" description="Helical" evidence="14">
    <location>
        <begin position="273"/>
        <end position="296"/>
    </location>
</feature>
<organism evidence="15 16">
    <name type="scientific">Microbulbifer pacificus</name>
    <dbReference type="NCBI Taxonomy" id="407164"/>
    <lineage>
        <taxon>Bacteria</taxon>
        <taxon>Pseudomonadati</taxon>
        <taxon>Pseudomonadota</taxon>
        <taxon>Gammaproteobacteria</taxon>
        <taxon>Cellvibrionales</taxon>
        <taxon>Microbulbiferaceae</taxon>
        <taxon>Microbulbifer</taxon>
    </lineage>
</organism>
<feature type="transmembrane region" description="Helical" evidence="14">
    <location>
        <begin position="62"/>
        <end position="88"/>
    </location>
</feature>
<keyword evidence="5 14" id="KW-0812">Transmembrane</keyword>
<keyword evidence="11 14" id="KW-0739">Sodium transport</keyword>
<reference evidence="15 16" key="1">
    <citation type="submission" date="2023-10" db="EMBL/GenBank/DDBJ databases">
        <title>Description of Microbulbifer bruguierae sp. nov., isolated from the sediments of mangrove plant Bruguiera sexangula and comparative genomic analyses of the genus Microbulbifer.</title>
        <authorList>
            <person name="Long M."/>
        </authorList>
    </citation>
    <scope>NUCLEOTIDE SEQUENCE [LARGE SCALE GENOMIC DNA]</scope>
    <source>
        <strain evidence="15 16">SPO729</strain>
    </source>
</reference>
<dbReference type="GO" id="GO:0005298">
    <property type="term" value="F:proline:sodium symporter activity"/>
    <property type="evidence" value="ECO:0007669"/>
    <property type="project" value="UniProtKB-UniRule"/>
</dbReference>
<dbReference type="EMBL" id="CP137555">
    <property type="protein sequence ID" value="WOX04580.1"/>
    <property type="molecule type" value="Genomic_DNA"/>
</dbReference>
<comment type="similarity">
    <text evidence="2 13">Belongs to the sodium:solute symporter (SSF) (TC 2.A.21) family.</text>
</comment>
<keyword evidence="14" id="KW-0029">Amino-acid transport</keyword>
<evidence type="ECO:0000256" key="13">
    <source>
        <dbReference type="RuleBase" id="RU362091"/>
    </source>
</evidence>
<feature type="transmembrane region" description="Helical" evidence="14">
    <location>
        <begin position="441"/>
        <end position="461"/>
    </location>
</feature>
<feature type="transmembrane region" description="Helical" evidence="14">
    <location>
        <begin position="122"/>
        <end position="141"/>
    </location>
</feature>
<dbReference type="GO" id="GO:0031402">
    <property type="term" value="F:sodium ion binding"/>
    <property type="evidence" value="ECO:0007669"/>
    <property type="project" value="UniProtKB-UniRule"/>
</dbReference>
<evidence type="ECO:0000256" key="5">
    <source>
        <dbReference type="ARBA" id="ARBA00022692"/>
    </source>
</evidence>
<evidence type="ECO:0000256" key="10">
    <source>
        <dbReference type="ARBA" id="ARBA00023136"/>
    </source>
</evidence>
<comment type="catalytic activity">
    <reaction evidence="12">
        <text>L-proline(in) + Na(+)(in) = L-proline(out) + Na(+)(out)</text>
        <dbReference type="Rhea" id="RHEA:28967"/>
        <dbReference type="ChEBI" id="CHEBI:29101"/>
        <dbReference type="ChEBI" id="CHEBI:60039"/>
    </reaction>
</comment>
<comment type="subcellular location">
    <subcellularLocation>
        <location evidence="14">Cell inner membrane</location>
        <topology evidence="14">Multi-pass membrane protein</topology>
    </subcellularLocation>
    <subcellularLocation>
        <location evidence="1">Cell membrane</location>
        <topology evidence="1">Multi-pass membrane protein</topology>
    </subcellularLocation>
</comment>
<keyword evidence="6 14" id="KW-0769">Symport</keyword>
<feature type="transmembrane region" description="Helical" evidence="14">
    <location>
        <begin position="153"/>
        <end position="174"/>
    </location>
</feature>
<evidence type="ECO:0000256" key="11">
    <source>
        <dbReference type="ARBA" id="ARBA00023201"/>
    </source>
</evidence>
<dbReference type="Proteomes" id="UP001302477">
    <property type="component" value="Chromosome"/>
</dbReference>
<feature type="transmembrane region" description="Helical" evidence="14">
    <location>
        <begin position="417"/>
        <end position="435"/>
    </location>
</feature>
<accession>A0AAU0MXU8</accession>
<dbReference type="GO" id="GO:0015824">
    <property type="term" value="P:proline transport"/>
    <property type="evidence" value="ECO:0007669"/>
    <property type="project" value="UniProtKB-UniRule"/>
</dbReference>
<dbReference type="Gene3D" id="1.20.1730.10">
    <property type="entry name" value="Sodium/glucose cotransporter"/>
    <property type="match status" value="1"/>
</dbReference>
<dbReference type="AlphaFoldDB" id="A0AAU0MXU8"/>
<keyword evidence="9 14" id="KW-0406">Ion transport</keyword>
<name>A0AAU0MXU8_9GAMM</name>
<keyword evidence="4" id="KW-1003">Cell membrane</keyword>
<dbReference type="InterPro" id="IPR038377">
    <property type="entry name" value="Na/Glc_symporter_sf"/>
</dbReference>
<dbReference type="InterPro" id="IPR050277">
    <property type="entry name" value="Sodium:Solute_Symporter"/>
</dbReference>
<feature type="transmembrane region" description="Helical" evidence="14">
    <location>
        <begin position="227"/>
        <end position="252"/>
    </location>
</feature>
<keyword evidence="8 14" id="KW-0915">Sodium</keyword>
<keyword evidence="7 14" id="KW-1133">Transmembrane helix</keyword>
<evidence type="ECO:0000313" key="15">
    <source>
        <dbReference type="EMBL" id="WOX04580.1"/>
    </source>
</evidence>
<sequence length="472" mass="50676">MLLSFLFFLSLFAAVGISSYRKSRGTKKDYYLASQDVSPMLVGLSAVATNNSGYMFIGVIGYTYATGLASIWLMLGWILGDFLGSLWIHKNLREAARRSGESSYAGVLACWQGTRFGVWQKLAGVLSLLFLLAYASAQLVAGSKALYVVLELPIWSGAVIGGVIVAAYCLAGGIRASIWTDAAQSLVMVVAMGLLLFVATQSVGGVASAWQAMGRVEGFLNWYPQDLLLPGLAGGILFALSWLFAGISVVGQPHVMVRFMALNDSRRMLHARCWYYLWFTVFYFMATGVGMLSRILLSDAGAFDAELALPMMAMELLPPVLVGLVLAGIFAATMSTADSLVLSCSAALTHDLLPQRTENTRMLKLATLGITSAAVGWALLNKQSVFSLVVMSWSALASAFAPLLMVLAAGGKPSQRLAVVMSVLGLVTALVWRWVGWHAHVYEGMPGILMGLLVFVVGRVLEREPVGRAVNA</sequence>